<proteinExistence type="inferred from homology"/>
<dbReference type="EMBL" id="JASNQZ010000012">
    <property type="protein sequence ID" value="KAL0949117.1"/>
    <property type="molecule type" value="Genomic_DNA"/>
</dbReference>
<gene>
    <name evidence="5" type="ORF">HGRIS_009204</name>
</gene>
<evidence type="ECO:0000313" key="6">
    <source>
        <dbReference type="Proteomes" id="UP001556367"/>
    </source>
</evidence>
<protein>
    <submittedName>
        <fullName evidence="5">Uncharacterized protein</fullName>
    </submittedName>
</protein>
<reference evidence="6" key="1">
    <citation type="submission" date="2024-06" db="EMBL/GenBank/DDBJ databases">
        <title>Multi-omics analyses provide insights into the biosynthesis of the anticancer antibiotic pleurotin in Hohenbuehelia grisea.</title>
        <authorList>
            <person name="Weaver J.A."/>
            <person name="Alberti F."/>
        </authorList>
    </citation>
    <scope>NUCLEOTIDE SEQUENCE [LARGE SCALE GENOMIC DNA]</scope>
    <source>
        <strain evidence="6">T-177</strain>
    </source>
</reference>
<accession>A0ABR3J0E6</accession>
<keyword evidence="6" id="KW-1185">Reference proteome</keyword>
<feature type="compositionally biased region" description="Low complexity" evidence="4">
    <location>
        <begin position="46"/>
        <end position="63"/>
    </location>
</feature>
<evidence type="ECO:0000256" key="3">
    <source>
        <dbReference type="ARBA" id="ARBA00043970"/>
    </source>
</evidence>
<evidence type="ECO:0000256" key="1">
    <source>
        <dbReference type="ARBA" id="ARBA00004173"/>
    </source>
</evidence>
<evidence type="ECO:0000256" key="4">
    <source>
        <dbReference type="SAM" id="MobiDB-lite"/>
    </source>
</evidence>
<dbReference type="Proteomes" id="UP001556367">
    <property type="component" value="Unassembled WGS sequence"/>
</dbReference>
<evidence type="ECO:0000313" key="5">
    <source>
        <dbReference type="EMBL" id="KAL0949117.1"/>
    </source>
</evidence>
<comment type="similarity">
    <text evidence="3">Belongs to the alpha-ketoglutarate dehydrogenase component 4 family.</text>
</comment>
<organism evidence="5 6">
    <name type="scientific">Hohenbuehelia grisea</name>
    <dbReference type="NCBI Taxonomy" id="104357"/>
    <lineage>
        <taxon>Eukaryota</taxon>
        <taxon>Fungi</taxon>
        <taxon>Dikarya</taxon>
        <taxon>Basidiomycota</taxon>
        <taxon>Agaricomycotina</taxon>
        <taxon>Agaricomycetes</taxon>
        <taxon>Agaricomycetidae</taxon>
        <taxon>Agaricales</taxon>
        <taxon>Pleurotineae</taxon>
        <taxon>Pleurotaceae</taxon>
        <taxon>Hohenbuehelia</taxon>
    </lineage>
</organism>
<comment type="caution">
    <text evidence="5">The sequence shown here is derived from an EMBL/GenBank/DDBJ whole genome shotgun (WGS) entry which is preliminary data.</text>
</comment>
<comment type="subcellular location">
    <subcellularLocation>
        <location evidence="1">Mitochondrion</location>
    </subcellularLocation>
</comment>
<dbReference type="InterPro" id="IPR020373">
    <property type="entry name" value="Kgd4/YMR-31"/>
</dbReference>
<feature type="region of interest" description="Disordered" evidence="4">
    <location>
        <begin position="22"/>
        <end position="66"/>
    </location>
</feature>
<sequence>MIPTLRVCSSRVHQPLIKFLGRRSWPSTPESPHAHAFAPGGTMPRSTSSAQSSSPTNSATKSSGKPVYAEFWEAPERFWRPRVRELPEWEIEAVLTGGASNVQ</sequence>
<name>A0ABR3J0E6_9AGAR</name>
<evidence type="ECO:0000256" key="2">
    <source>
        <dbReference type="ARBA" id="ARBA00023128"/>
    </source>
</evidence>
<dbReference type="Pfam" id="PF10937">
    <property type="entry name" value="Kgd4-YMR31"/>
    <property type="match status" value="1"/>
</dbReference>
<keyword evidence="2" id="KW-0496">Mitochondrion</keyword>